<dbReference type="EMBL" id="KY523104">
    <property type="protein sequence ID" value="QKU35135.1"/>
    <property type="molecule type" value="Genomic_DNA"/>
</dbReference>
<organism evidence="2">
    <name type="scientific">Tupanvirus soda lake</name>
    <dbReference type="NCBI Taxonomy" id="2126985"/>
    <lineage>
        <taxon>Viruses</taxon>
        <taxon>Varidnaviria</taxon>
        <taxon>Bamfordvirae</taxon>
        <taxon>Nucleocytoviricota</taxon>
        <taxon>Megaviricetes</taxon>
        <taxon>Imitervirales</taxon>
        <taxon>Mimiviridae</taxon>
        <taxon>Megamimivirinae</taxon>
        <taxon>Tupanvirus</taxon>
        <taxon>Tupanvirus salinum</taxon>
    </lineage>
</organism>
<dbReference type="GeneID" id="80518554"/>
<dbReference type="KEGG" id="vg:80518554"/>
<evidence type="ECO:0000313" key="2">
    <source>
        <dbReference type="EMBL" id="QKU35135.1"/>
    </source>
</evidence>
<reference evidence="2" key="1">
    <citation type="submission" date="2017-01" db="EMBL/GenBank/DDBJ databases">
        <authorList>
            <person name="Assis F.L."/>
            <person name="Abrahao J.S."/>
            <person name="Silva L."/>
            <person name="Khalil J.B."/>
            <person name="Rodrigues R."/>
            <person name="Silva L.S."/>
            <person name="Arantes T."/>
            <person name="Boratto P."/>
            <person name="Andrade M."/>
            <person name="Kroon E.G."/>
            <person name="Ribeiro B."/>
            <person name="Bergier I."/>
            <person name="Seligmann H."/>
            <person name="Ghigo E."/>
            <person name="Colson P."/>
            <person name="Levasseur A."/>
            <person name="Raoult D."/>
            <person name="Scola B.L."/>
        </authorList>
    </citation>
    <scope>NUCLEOTIDE SEQUENCE</scope>
    <source>
        <strain evidence="2">Soda lake</strain>
    </source>
</reference>
<accession>A0A6N1NKK5</accession>
<reference evidence="2" key="2">
    <citation type="journal article" date="2018" name="Nat. Commun.">
        <title>Tailed giant Tupanvirus possesses the most complete translational apparatus of the known virosphere.</title>
        <authorList>
            <person name="Abrahao J."/>
            <person name="Silva L."/>
            <person name="Silva L.S."/>
            <person name="Khalil J.Y.B."/>
            <person name="Rodrigues R."/>
            <person name="Arantes T."/>
            <person name="Assis F."/>
            <person name="Boratto P."/>
            <person name="Andrade M."/>
            <person name="Kroon E.G."/>
            <person name="Ribeiro B."/>
            <person name="Bergier I."/>
            <person name="Seligmann H."/>
            <person name="Ghigo E."/>
            <person name="Colson P."/>
            <person name="Levasseur A."/>
            <person name="Kroemer G."/>
            <person name="Raoult D."/>
            <person name="La Scola B."/>
        </authorList>
    </citation>
    <scope>NUCLEOTIDE SEQUENCE [LARGE SCALE GENOMIC DNA]</scope>
    <source>
        <strain evidence="2">Soda lake</strain>
    </source>
</reference>
<name>A0A6N1NKK5_9VIRU</name>
<feature type="region of interest" description="Disordered" evidence="1">
    <location>
        <begin position="310"/>
        <end position="340"/>
    </location>
</feature>
<evidence type="ECO:0000256" key="1">
    <source>
        <dbReference type="SAM" id="MobiDB-lite"/>
    </source>
</evidence>
<protein>
    <submittedName>
        <fullName evidence="2">Putative low complexity protein</fullName>
    </submittedName>
</protein>
<proteinExistence type="predicted"/>
<dbReference type="RefSeq" id="YP_010781790.1">
    <property type="nucleotide sequence ID" value="NC_075039.1"/>
</dbReference>
<sequence length="642" mass="74349">MDYKVILKEQLLSKTNIDFLLNTILSNFKISSNAKTIDKCVNIIANNMRKYLENIDRFPENNQELIEAINFLNKKCYNDFMEYLLKKYPNGNIIRNSSMLPNINITMPSPENNNKTNQTYQTQQMYIQPNYINDRDQGNTFGNTNNTFGNTLQQSPAIYAQHQQTPPKSPQYFNEVIVLSEDEKNELLKKYEKQQPKHQSEATKTDEFLAYLTNPVVLQMFNMMVSQVNQQNNAQKEIKKTAKSEIVVDEILDINQVQALIAKTTQESVTNTKITPTVITKTNEEKKVVLMNEKKINHKNETKKIISSINNNNEVDEDENTNNNGTESDEDINEDNNTQIDLSNITNETLPLIDKRIKELVIIKDKYLKEGNKKMIKEIDKEKTDLINAVVALKQKSVKEAKENENKMNGLTQTKSTDPNEANVERLDLQFDPTNDYNDLKNIEIGFSNDQKIMEISLLSYYLPFNSNNVTRMNNKFMVYFNNKVNKIIIPPGKYEINVLLDAIKSQANFLDFSINEKSKMITIKNTMNMKFELMIDNDTIFPLLGFTAKPDNYKDKLFYEASQPYNLESNQNVFLSLSGSTKDPEQLEFNKEIVLEKPKVLRKVSRGILMKKMNLNLTNTMGQFYDFIMPFKLCFKITYAD</sequence>